<evidence type="ECO:0000256" key="3">
    <source>
        <dbReference type="PROSITE-ProRule" id="PRU00023"/>
    </source>
</evidence>
<feature type="repeat" description="ANK" evidence="3">
    <location>
        <begin position="341"/>
        <end position="375"/>
    </location>
</feature>
<dbReference type="InterPro" id="IPR002110">
    <property type="entry name" value="Ankyrin_rpt"/>
</dbReference>
<feature type="domain" description="Protein kinase" evidence="4">
    <location>
        <begin position="459"/>
        <end position="807"/>
    </location>
</feature>
<dbReference type="SMART" id="SM00248">
    <property type="entry name" value="ANK"/>
    <property type="match status" value="12"/>
</dbReference>
<dbReference type="PROSITE" id="PS50088">
    <property type="entry name" value="ANK_REPEAT"/>
    <property type="match status" value="10"/>
</dbReference>
<comment type="caution">
    <text evidence="5">The sequence shown here is derived from an EMBL/GenBank/DDBJ whole genome shotgun (WGS) entry which is preliminary data.</text>
</comment>
<dbReference type="SUPFAM" id="SSF48403">
    <property type="entry name" value="Ankyrin repeat"/>
    <property type="match status" value="1"/>
</dbReference>
<evidence type="ECO:0000256" key="2">
    <source>
        <dbReference type="ARBA" id="ARBA00023043"/>
    </source>
</evidence>
<dbReference type="InterPro" id="IPR000719">
    <property type="entry name" value="Prot_kinase_dom"/>
</dbReference>
<dbReference type="Proteomes" id="UP000028582">
    <property type="component" value="Unassembled WGS sequence"/>
</dbReference>
<keyword evidence="5" id="KW-0723">Serine/threonine-protein kinase</keyword>
<dbReference type="SMART" id="SM00220">
    <property type="entry name" value="S_TKc"/>
    <property type="match status" value="1"/>
</dbReference>
<dbReference type="PROSITE" id="PS50297">
    <property type="entry name" value="ANK_REP_REGION"/>
    <property type="match status" value="10"/>
</dbReference>
<reference evidence="5 6" key="1">
    <citation type="submission" date="2013-11" db="EMBL/GenBank/DDBJ databases">
        <title>The Genome Sequence of Phytophthora parasitica P1976.</title>
        <authorList>
            <consortium name="The Broad Institute Genomics Platform"/>
            <person name="Russ C."/>
            <person name="Tyler B."/>
            <person name="Panabieres F."/>
            <person name="Shan W."/>
            <person name="Tripathy S."/>
            <person name="Grunwald N."/>
            <person name="Machado M."/>
            <person name="Johnson C.S."/>
            <person name="Walker B."/>
            <person name="Young S."/>
            <person name="Zeng Q."/>
            <person name="Gargeya S."/>
            <person name="Fitzgerald M."/>
            <person name="Haas B."/>
            <person name="Abouelleil A."/>
            <person name="Allen A.W."/>
            <person name="Alvarado L."/>
            <person name="Arachchi H.M."/>
            <person name="Berlin A.M."/>
            <person name="Chapman S.B."/>
            <person name="Gainer-Dewar J."/>
            <person name="Goldberg J."/>
            <person name="Griggs A."/>
            <person name="Gujja S."/>
            <person name="Hansen M."/>
            <person name="Howarth C."/>
            <person name="Imamovic A."/>
            <person name="Ireland A."/>
            <person name="Larimer J."/>
            <person name="McCowan C."/>
            <person name="Murphy C."/>
            <person name="Pearson M."/>
            <person name="Poon T.W."/>
            <person name="Priest M."/>
            <person name="Roberts A."/>
            <person name="Saif S."/>
            <person name="Shea T."/>
            <person name="Sisk P."/>
            <person name="Sykes S."/>
            <person name="Wortman J."/>
            <person name="Nusbaum C."/>
            <person name="Birren B."/>
        </authorList>
    </citation>
    <scope>NUCLEOTIDE SEQUENCE [LARGE SCALE GENOMIC DNA]</scope>
    <source>
        <strain evidence="5 6">P1976</strain>
    </source>
</reference>
<dbReference type="AlphaFoldDB" id="A0A081B067"/>
<dbReference type="EMBL" id="ANJA01000284">
    <property type="protein sequence ID" value="ETO84528.1"/>
    <property type="molecule type" value="Genomic_DNA"/>
</dbReference>
<dbReference type="InterPro" id="IPR001245">
    <property type="entry name" value="Ser-Thr/Tyr_kinase_cat_dom"/>
</dbReference>
<feature type="repeat" description="ANK" evidence="3">
    <location>
        <begin position="104"/>
        <end position="136"/>
    </location>
</feature>
<proteinExistence type="predicted"/>
<feature type="repeat" description="ANK" evidence="3">
    <location>
        <begin position="171"/>
        <end position="203"/>
    </location>
</feature>
<dbReference type="PROSITE" id="PS50011">
    <property type="entry name" value="PROTEIN_KINASE_DOM"/>
    <property type="match status" value="2"/>
</dbReference>
<dbReference type="InterPro" id="IPR051165">
    <property type="entry name" value="Multifunctional_ANK_Repeat"/>
</dbReference>
<feature type="repeat" description="ANK" evidence="3">
    <location>
        <begin position="306"/>
        <end position="340"/>
    </location>
</feature>
<keyword evidence="1" id="KW-0677">Repeat</keyword>
<feature type="repeat" description="ANK" evidence="3">
    <location>
        <begin position="137"/>
        <end position="161"/>
    </location>
</feature>
<dbReference type="PROSITE" id="PS00108">
    <property type="entry name" value="PROTEIN_KINASE_ST"/>
    <property type="match status" value="1"/>
</dbReference>
<gene>
    <name evidence="5" type="ORF">F444_01563</name>
</gene>
<dbReference type="InterPro" id="IPR008266">
    <property type="entry name" value="Tyr_kinase_AS"/>
</dbReference>
<dbReference type="Gene3D" id="1.10.510.10">
    <property type="entry name" value="Transferase(Phosphotransferase) domain 1"/>
    <property type="match status" value="2"/>
</dbReference>
<dbReference type="SUPFAM" id="SSF56112">
    <property type="entry name" value="Protein kinase-like (PK-like)"/>
    <property type="match status" value="2"/>
</dbReference>
<dbReference type="PANTHER" id="PTHR24123">
    <property type="entry name" value="ANKYRIN REPEAT-CONTAINING"/>
    <property type="match status" value="1"/>
</dbReference>
<dbReference type="InterPro" id="IPR008271">
    <property type="entry name" value="Ser/Thr_kinase_AS"/>
</dbReference>
<dbReference type="Gene3D" id="1.25.40.20">
    <property type="entry name" value="Ankyrin repeat-containing domain"/>
    <property type="match status" value="3"/>
</dbReference>
<accession>A0A081B067</accession>
<dbReference type="Pfam" id="PF13637">
    <property type="entry name" value="Ank_4"/>
    <property type="match status" value="1"/>
</dbReference>
<keyword evidence="5" id="KW-0808">Transferase</keyword>
<dbReference type="GO" id="GO:0004674">
    <property type="term" value="F:protein serine/threonine kinase activity"/>
    <property type="evidence" value="ECO:0007669"/>
    <property type="project" value="UniProtKB-KW"/>
</dbReference>
<keyword evidence="5" id="KW-0418">Kinase</keyword>
<feature type="repeat" description="ANK" evidence="3">
    <location>
        <begin position="204"/>
        <end position="229"/>
    </location>
</feature>
<dbReference type="PROSITE" id="PS00109">
    <property type="entry name" value="PROTEIN_KINASE_TYR"/>
    <property type="match status" value="1"/>
</dbReference>
<feature type="repeat" description="ANK" evidence="3">
    <location>
        <begin position="376"/>
        <end position="408"/>
    </location>
</feature>
<feature type="repeat" description="ANK" evidence="3">
    <location>
        <begin position="37"/>
        <end position="69"/>
    </location>
</feature>
<protein>
    <submittedName>
        <fullName evidence="5">Serine/threonine protein kinase</fullName>
    </submittedName>
</protein>
<dbReference type="GO" id="GO:0005524">
    <property type="term" value="F:ATP binding"/>
    <property type="evidence" value="ECO:0007669"/>
    <property type="project" value="InterPro"/>
</dbReference>
<evidence type="ECO:0000256" key="1">
    <source>
        <dbReference type="ARBA" id="ARBA00022737"/>
    </source>
</evidence>
<keyword evidence="2 3" id="KW-0040">ANK repeat</keyword>
<name>A0A081B067_PHYNI</name>
<dbReference type="Pfam" id="PF07714">
    <property type="entry name" value="PK_Tyr_Ser-Thr"/>
    <property type="match status" value="2"/>
</dbReference>
<feature type="repeat" description="ANK" evidence="3">
    <location>
        <begin position="271"/>
        <end position="305"/>
    </location>
</feature>
<dbReference type="CDD" id="cd00180">
    <property type="entry name" value="PKc"/>
    <property type="match status" value="1"/>
</dbReference>
<dbReference type="InterPro" id="IPR011009">
    <property type="entry name" value="Kinase-like_dom_sf"/>
</dbReference>
<dbReference type="PRINTS" id="PR01415">
    <property type="entry name" value="ANKYRIN"/>
</dbReference>
<evidence type="ECO:0000313" key="6">
    <source>
        <dbReference type="Proteomes" id="UP000028582"/>
    </source>
</evidence>
<feature type="repeat" description="ANK" evidence="3">
    <location>
        <begin position="238"/>
        <end position="270"/>
    </location>
</feature>
<dbReference type="Gene3D" id="3.30.200.20">
    <property type="entry name" value="Phosphorylase Kinase, domain 1"/>
    <property type="match status" value="1"/>
</dbReference>
<dbReference type="InterPro" id="IPR036770">
    <property type="entry name" value="Ankyrin_rpt-contain_sf"/>
</dbReference>
<evidence type="ECO:0000313" key="5">
    <source>
        <dbReference type="EMBL" id="ETO84528.1"/>
    </source>
</evidence>
<sequence length="1275" mass="142056">MAEERLRAACECGDLAAVQQLVEGSECADVDAGDAATGWTPLILASWNGHLHVVRYLLERGAAVDAVDYGGSPAVRFAASEGCLDILRELTEQGGADLNVAEGSGWTPLLFASQGGHVDIVRYLLEHGADVDARDSGGSSALRFAASDGRLEVVKLLVEFGGARANQTEIDGWTPLILASWHGHYSVVKFLLEHGAQIDAKDMGGSTALRFAASEGRMRIAKLLVQHGSMCVNEPEVHGRTPLWFAVTNNHMRLATWLLQIGAAPNIRTDQGSTPLMRICRSDNADDDIVEQFLDHGADVNVSDYQGWTPLIHACESGDPDPGIMEVLLDHGADVNARDNEGSTPLMHVCLAGDADSSVVQLLADHGADINAQDGRGKTSLMLAASNGDLKTVKQLLTLGADSSLVDNFKHTALDYAKTHGHRQVQELLVSKLSHTQLRSFDSRATATSTKWSIPPTEIEFGDFVSTKNIGGDFLGTWLDSQVAIKLYLSVPGSDESFDEQATRWYGLRHPNVQKLYGVVREGYNLFVCEHMTNGSLEEYVDTITSRSEWNLVNVATAFRYVYGAALGLQYLHERRIVHTDIRLGNILIGKDGNAKLANFSSSRAFNWSGGDSSEPSVSESKAFASDVLFLGNCLHAVALKLRDHTELEELRVKCDILVQDMRCDESLLRCNISAVVLRMKNLLELASQDQAPQERFVSASGILSKLQDMQISVNESTSDLYRELYADLEAVCQRFFSWSNPITFHTYEEVLFVLETIQGAIEQQNSYKNPIQRLSSSCASDLSVDFLRKQMQYLLSLVEAPAHMYSEMEKRWSDLRKQRINVFVSEIDNTLTLRPTDTEGLLTLLRRELQNTRYSEAQHQIIQKAYDEACSTHDGSIIESLPEWFIGWYELEDEVVFARGGFGEVSRAKWLNSDVIVKRIITHGRHDQKEMFQREIELWFGLNHPHVVKLFGGCHIGTPFFVCEEAKNGSLDKYLRAHPTEVWQKLYEAALGLEYLHARGIVHRDLKCDNILVNIDGDAKLTDFGLSALESAGDQGERSGAVRWVAPECLTGKQASYASDVFSLGMCIIQAVTGKLPWGNQLDNAVVKYRVRNGELPQRPPQFSDDQWQLVENMCKFDPNERMRLLVVVQRLRRLAEFPDGVITEHVSKELDCDIVQHLKEVLLHRAGSADYRVPCFIYQLLIERMMHIDKTCSNVDTKVSLNLVLVSAEPWVEQLGSQMLTVDFVKAVFRGFSLHRQIDRILAEYFIVPISEVHGWADQCFSVLQAEQSGIHP</sequence>
<organism evidence="5 6">
    <name type="scientific">Phytophthora nicotianae P1976</name>
    <dbReference type="NCBI Taxonomy" id="1317066"/>
    <lineage>
        <taxon>Eukaryota</taxon>
        <taxon>Sar</taxon>
        <taxon>Stramenopiles</taxon>
        <taxon>Oomycota</taxon>
        <taxon>Peronosporomycetes</taxon>
        <taxon>Peronosporales</taxon>
        <taxon>Peronosporaceae</taxon>
        <taxon>Phytophthora</taxon>
    </lineage>
</organism>
<dbReference type="OrthoDB" id="120806at2759"/>
<dbReference type="Pfam" id="PF12796">
    <property type="entry name" value="Ank_2"/>
    <property type="match status" value="4"/>
</dbReference>
<dbReference type="Pfam" id="PF00023">
    <property type="entry name" value="Ank"/>
    <property type="match status" value="1"/>
</dbReference>
<feature type="domain" description="Protein kinase" evidence="4">
    <location>
        <begin position="892"/>
        <end position="1136"/>
    </location>
</feature>
<evidence type="ECO:0000259" key="4">
    <source>
        <dbReference type="PROSITE" id="PS50011"/>
    </source>
</evidence>
<dbReference type="PANTHER" id="PTHR24123:SF33">
    <property type="entry name" value="PROTEIN HOS4"/>
    <property type="match status" value="1"/>
</dbReference>